<keyword evidence="3" id="KW-1185">Reference proteome</keyword>
<feature type="region of interest" description="Disordered" evidence="1">
    <location>
        <begin position="382"/>
        <end position="473"/>
    </location>
</feature>
<name>A0ABQ6MBH6_9STRA</name>
<evidence type="ECO:0000256" key="1">
    <source>
        <dbReference type="SAM" id="MobiDB-lite"/>
    </source>
</evidence>
<reference evidence="2 3" key="1">
    <citation type="journal article" date="2023" name="Commun. Biol.">
        <title>Genome analysis of Parmales, the sister group of diatoms, reveals the evolutionary specialization of diatoms from phago-mixotrophs to photoautotrophs.</title>
        <authorList>
            <person name="Ban H."/>
            <person name="Sato S."/>
            <person name="Yoshikawa S."/>
            <person name="Yamada K."/>
            <person name="Nakamura Y."/>
            <person name="Ichinomiya M."/>
            <person name="Sato N."/>
            <person name="Blanc-Mathieu R."/>
            <person name="Endo H."/>
            <person name="Kuwata A."/>
            <person name="Ogata H."/>
        </authorList>
    </citation>
    <scope>NUCLEOTIDE SEQUENCE [LARGE SCALE GENOMIC DNA]</scope>
</reference>
<sequence>MTAVDISPWADNFSELNEDALSGVLLGFTTTIVSILEDGATLRGVEPFLVAVMGVARRGEVAGGRALDLVTVFVPMASQGRLDWLVSNGLFNICLRTEHAAASVGCIQALYVQSEDITMLQECAADAMFLGRIVEIVAEDSSVCCFVADLVWCALVPAALFHRNKDLVVGLIDAVLARSDVHALSALEGFARDRRLAEPLLSFPNFIDAVTGALDTDKAVLISSICKRLCVYDRTRATVIADPRIIEALSTQIRRRTVRENLFYICNCDTHASSNLLLHSLCSRSCDCQVTLARALIREDPGRLTKKDSEGRIPLDLAAGNGLHHVITLLTDCTAALSNGNSIAHLVGYSRIGKVAVSEARRELMLCITRRGSEAVMASMLGEGEGGEGEDDDADDAEDDLSSDSGGEDDSGGEEGGVAFEMSDAGDGDNGGGSDEGEDSDDWGDSDDGGNSIFSFSSFCDPGPDPGPLYVPATQPAALPPRILDVETAVQAFVFGGKDVWSVIGEFAF</sequence>
<evidence type="ECO:0000313" key="3">
    <source>
        <dbReference type="Proteomes" id="UP001165060"/>
    </source>
</evidence>
<organism evidence="2 3">
    <name type="scientific">Tetraparma gracilis</name>
    <dbReference type="NCBI Taxonomy" id="2962635"/>
    <lineage>
        <taxon>Eukaryota</taxon>
        <taxon>Sar</taxon>
        <taxon>Stramenopiles</taxon>
        <taxon>Ochrophyta</taxon>
        <taxon>Bolidophyceae</taxon>
        <taxon>Parmales</taxon>
        <taxon>Triparmaceae</taxon>
        <taxon>Tetraparma</taxon>
    </lineage>
</organism>
<accession>A0ABQ6MBH6</accession>
<evidence type="ECO:0000313" key="2">
    <source>
        <dbReference type="EMBL" id="GMI22743.1"/>
    </source>
</evidence>
<dbReference type="Proteomes" id="UP001165060">
    <property type="component" value="Unassembled WGS sequence"/>
</dbReference>
<gene>
    <name evidence="2" type="ORF">TeGR_g8351</name>
</gene>
<comment type="caution">
    <text evidence="2">The sequence shown here is derived from an EMBL/GenBank/DDBJ whole genome shotgun (WGS) entry which is preliminary data.</text>
</comment>
<feature type="compositionally biased region" description="Acidic residues" evidence="1">
    <location>
        <begin position="435"/>
        <end position="448"/>
    </location>
</feature>
<dbReference type="EMBL" id="BRYB01001304">
    <property type="protein sequence ID" value="GMI22743.1"/>
    <property type="molecule type" value="Genomic_DNA"/>
</dbReference>
<proteinExistence type="predicted"/>
<protein>
    <submittedName>
        <fullName evidence="2">Uncharacterized protein</fullName>
    </submittedName>
</protein>
<feature type="compositionally biased region" description="Acidic residues" evidence="1">
    <location>
        <begin position="385"/>
        <end position="413"/>
    </location>
</feature>